<keyword evidence="2" id="KW-1185">Reference proteome</keyword>
<protein>
    <submittedName>
        <fullName evidence="1">Uncharacterized protein</fullName>
    </submittedName>
</protein>
<accession>A0ACC0A6T0</accession>
<dbReference type="Proteomes" id="UP001060085">
    <property type="component" value="Linkage Group LG07"/>
</dbReference>
<proteinExistence type="predicted"/>
<evidence type="ECO:0000313" key="1">
    <source>
        <dbReference type="EMBL" id="KAI5655713.1"/>
    </source>
</evidence>
<sequence length="1462" mass="157640">MASSPPFQVEDQTDESFFDNLVIDDDVDCKVAANTLSMASGGPAFSDGDDSDEVKAFANLNINEVSNSEKKDNDYGIDNSGAQFGIRPNGEVKEGLDDEVHESGGVDGVLSDNKTVAMAGVPNENNGVLKSSNSFEFQSVAETNSGNVGAEFLATKVNKSTGSGALGVKEVQWSAFTAGSAQNDSSGFGSYSDFFTDLAENAGDSSGHVGDNFSIENKATSGGELYESANLENSDLGKYEDGYDDGAAVQQSTGEQDLNSSQYWESLYPGWKFDPSTGQWYQVEGYDAGAHLQGTVDSNSASEWAVPEQKTEVSYLQQSVHYVAGTVPESGTTENVTNWNQTSQLGDASGNVSNWNQVSQLSDTSGSTSDWNQVSAVNNGYPSNMVFDPQYPGWYYDTIAQEWRSLDAYDSSLQSTVQAQEQQKQNGFASTDSSSLNENQQTYDGYGQVGSYSSQSQDYNLPGSFGNYNKQVSNMWQSETAEKIESSSDINLKQQTESQYGHNFSGSNHASQQMSNHYSFYEKANQHVNDFSAIASPQSFVPSGNFNQQYNQPRAEQKEHQLSSTDYYGNQNSVNLSQQFHGGSQFSYSPTSGRSSAGRPPHALVAFGFGGKLIVAKENSSMGASSYGSQSPVGSSISVLNLMEVVTGKDDASGSGLGASSYFHALCRQSFPGPLTGGSASTKELNRWIDERISKAESPDMDYRKADVLKLLLSLLKISCQYYGKLRSSFGSDPLKENDAPEAAVAKLFASAKRQFNEYGAVVPCLQKLPSEGQMRAAAAEVQGLLVSGRKREALQCAQEGQLWGPALVLAAQLGDQFYVDTVKQMALRQLVPGSPLRTLCLLIAGKPSDVFTTDASDNISTSSAVNTIQQPAKLGSNSMLDDWEENLAVITANRTKDDELVLVHLGDCIWKEKHDVLAAHICYLVAEANFEPFSNSARMCLIGADHWKFPRTYASPEAIQRTEVYEYSKVLGNSQFFLLPFQPYKLVYAHMLAEVGRISDALKYCQSVLKALKTGRAPEVESLRQLVSSLEERIRTHQQGGFSTNLAPAKLVGKLLNLFDSTAHRVVGGLPPPVPSTVGSGIPGSEHHQQMGSRVSASQSTMAMSSLMPSASMEPISEWASDSSRMTMHNRSVSEPDFGRSPRQGQVDSSKEASSTNSHGGTSGVGTSRFGRFGFGSQLLQKTVGLVLRPRQGRQAKLGETNKFYYDEKLKRWVEEGAEPPAEETAPPPPPTTATFQNGTSDYNLKTALKSEGTVSNGSPDHKSPTQDAPGIPPLPPPSNQFSARARMGVRSRYVDTFNQGGGNQANLFQSPSIPSIKPAGGANPKFFVPSPVSNVEERIENTSDSMQDASPNDGSPSTFIVNNSFQSPAPLSSSARQRFGSMSHIPSKATADGSFAPHSRRTASWSGSLDGNFSPPTRTEAKPLREVLGMPPSTFMPNDSSMHSSLSGTSIGEDLHEVEF</sequence>
<organism evidence="1 2">
    <name type="scientific">Catharanthus roseus</name>
    <name type="common">Madagascar periwinkle</name>
    <name type="synonym">Vinca rosea</name>
    <dbReference type="NCBI Taxonomy" id="4058"/>
    <lineage>
        <taxon>Eukaryota</taxon>
        <taxon>Viridiplantae</taxon>
        <taxon>Streptophyta</taxon>
        <taxon>Embryophyta</taxon>
        <taxon>Tracheophyta</taxon>
        <taxon>Spermatophyta</taxon>
        <taxon>Magnoliopsida</taxon>
        <taxon>eudicotyledons</taxon>
        <taxon>Gunneridae</taxon>
        <taxon>Pentapetalae</taxon>
        <taxon>asterids</taxon>
        <taxon>lamiids</taxon>
        <taxon>Gentianales</taxon>
        <taxon>Apocynaceae</taxon>
        <taxon>Rauvolfioideae</taxon>
        <taxon>Vinceae</taxon>
        <taxon>Catharanthinae</taxon>
        <taxon>Catharanthus</taxon>
    </lineage>
</organism>
<name>A0ACC0A6T0_CATRO</name>
<comment type="caution">
    <text evidence="1">The sequence shown here is derived from an EMBL/GenBank/DDBJ whole genome shotgun (WGS) entry which is preliminary data.</text>
</comment>
<reference evidence="2" key="1">
    <citation type="journal article" date="2023" name="Nat. Plants">
        <title>Single-cell RNA sequencing provides a high-resolution roadmap for understanding the multicellular compartmentation of specialized metabolism.</title>
        <authorList>
            <person name="Sun S."/>
            <person name="Shen X."/>
            <person name="Li Y."/>
            <person name="Li Y."/>
            <person name="Wang S."/>
            <person name="Li R."/>
            <person name="Zhang H."/>
            <person name="Shen G."/>
            <person name="Guo B."/>
            <person name="Wei J."/>
            <person name="Xu J."/>
            <person name="St-Pierre B."/>
            <person name="Chen S."/>
            <person name="Sun C."/>
        </authorList>
    </citation>
    <scope>NUCLEOTIDE SEQUENCE [LARGE SCALE GENOMIC DNA]</scope>
</reference>
<dbReference type="EMBL" id="CM044707">
    <property type="protein sequence ID" value="KAI5655713.1"/>
    <property type="molecule type" value="Genomic_DNA"/>
</dbReference>
<evidence type="ECO:0000313" key="2">
    <source>
        <dbReference type="Proteomes" id="UP001060085"/>
    </source>
</evidence>
<gene>
    <name evidence="1" type="ORF">M9H77_32900</name>
</gene>